<dbReference type="Gene3D" id="2.40.160.20">
    <property type="match status" value="1"/>
</dbReference>
<dbReference type="InterPro" id="IPR030820">
    <property type="entry name" value="OMP_myx_plus_Proteobacteria"/>
</dbReference>
<dbReference type="InterPro" id="IPR011250">
    <property type="entry name" value="OMP/PagP_B-barrel"/>
</dbReference>
<dbReference type="RefSeq" id="WP_341426608.1">
    <property type="nucleotide sequence ID" value="NZ_JBBUTG010000009.1"/>
</dbReference>
<evidence type="ECO:0000313" key="3">
    <source>
        <dbReference type="EMBL" id="MEK8032195.1"/>
    </source>
</evidence>
<comment type="subcellular location">
    <subcellularLocation>
        <location evidence="1">Cell outer membrane</location>
    </subcellularLocation>
</comment>
<dbReference type="EMBL" id="JBBUTG010000009">
    <property type="protein sequence ID" value="MEK8032195.1"/>
    <property type="molecule type" value="Genomic_DNA"/>
</dbReference>
<accession>A0ABU9BU96</accession>
<gene>
    <name evidence="3" type="ORF">AACH06_15310</name>
</gene>
<organism evidence="3 4">
    <name type="scientific">Ideonella lacteola</name>
    <dbReference type="NCBI Taxonomy" id="2984193"/>
    <lineage>
        <taxon>Bacteria</taxon>
        <taxon>Pseudomonadati</taxon>
        <taxon>Pseudomonadota</taxon>
        <taxon>Betaproteobacteria</taxon>
        <taxon>Burkholderiales</taxon>
        <taxon>Sphaerotilaceae</taxon>
        <taxon>Ideonella</taxon>
    </lineage>
</organism>
<feature type="chain" id="PRO_5045531078" evidence="2">
    <location>
        <begin position="23"/>
        <end position="215"/>
    </location>
</feature>
<protein>
    <submittedName>
        <fullName evidence="3">Outer membrane beta-barrel domain-containing protein</fullName>
    </submittedName>
</protein>
<feature type="signal peptide" evidence="2">
    <location>
        <begin position="1"/>
        <end position="22"/>
    </location>
</feature>
<sequence length="215" mass="23700">MRKSFVTLTAALVAALALPSLAAAQAQTQTNTEQVVVPQVDRREIQLPKFPSNDFEVGLYGGLYSTQNFGSSVAGGLRATYHITEDFFVEGAVGQTTVSDEAFRRILPGGIFTDNEEKLIYSNFNVGMNVLPGEVFFWRDRAMPSQVFILAGGGTTRFNGQRMKTIDVGVGIKVYMADWLAVRVDMRDNIYTLDLLGKRDSTHNIELNAGLSFLF</sequence>
<dbReference type="NCBIfam" id="TIGR04565">
    <property type="entry name" value="OMP_myx_plus"/>
    <property type="match status" value="1"/>
</dbReference>
<evidence type="ECO:0000313" key="4">
    <source>
        <dbReference type="Proteomes" id="UP001371218"/>
    </source>
</evidence>
<comment type="caution">
    <text evidence="3">The sequence shown here is derived from an EMBL/GenBank/DDBJ whole genome shotgun (WGS) entry which is preliminary data.</text>
</comment>
<evidence type="ECO:0000256" key="1">
    <source>
        <dbReference type="ARBA" id="ARBA00004442"/>
    </source>
</evidence>
<name>A0ABU9BU96_9BURK</name>
<dbReference type="SUPFAM" id="SSF56925">
    <property type="entry name" value="OMPA-like"/>
    <property type="match status" value="1"/>
</dbReference>
<keyword evidence="4" id="KW-1185">Reference proteome</keyword>
<dbReference type="Proteomes" id="UP001371218">
    <property type="component" value="Unassembled WGS sequence"/>
</dbReference>
<proteinExistence type="predicted"/>
<keyword evidence="2" id="KW-0732">Signal</keyword>
<evidence type="ECO:0000256" key="2">
    <source>
        <dbReference type="SAM" id="SignalP"/>
    </source>
</evidence>
<reference evidence="3 4" key="1">
    <citation type="submission" date="2024-04" db="EMBL/GenBank/DDBJ databases">
        <title>Novel species of the genus Ideonella isolated from streams.</title>
        <authorList>
            <person name="Lu H."/>
        </authorList>
    </citation>
    <scope>NUCLEOTIDE SEQUENCE [LARGE SCALE GENOMIC DNA]</scope>
    <source>
        <strain evidence="3 4">DXS29W</strain>
    </source>
</reference>